<dbReference type="PANTHER" id="PTHR30537">
    <property type="entry name" value="HTH-TYPE TRANSCRIPTIONAL REGULATOR"/>
    <property type="match status" value="1"/>
</dbReference>
<dbReference type="GO" id="GO:0043565">
    <property type="term" value="F:sequence-specific DNA binding"/>
    <property type="evidence" value="ECO:0007669"/>
    <property type="project" value="TreeGrafter"/>
</dbReference>
<evidence type="ECO:0000256" key="2">
    <source>
        <dbReference type="ARBA" id="ARBA00023015"/>
    </source>
</evidence>
<dbReference type="Proteomes" id="UP000292120">
    <property type="component" value="Unassembled WGS sequence"/>
</dbReference>
<keyword evidence="3" id="KW-0238">DNA-binding</keyword>
<gene>
    <name evidence="7" type="ORF">EYS42_00630</name>
</gene>
<feature type="region of interest" description="Disordered" evidence="5">
    <location>
        <begin position="300"/>
        <end position="319"/>
    </location>
</feature>
<dbReference type="FunFam" id="1.10.10.10:FF:000001">
    <property type="entry name" value="LysR family transcriptional regulator"/>
    <property type="match status" value="1"/>
</dbReference>
<dbReference type="Gene3D" id="1.10.10.10">
    <property type="entry name" value="Winged helix-like DNA-binding domain superfamily/Winged helix DNA-binding domain"/>
    <property type="match status" value="1"/>
</dbReference>
<dbReference type="EMBL" id="SIXI01000001">
    <property type="protein sequence ID" value="TBO33995.1"/>
    <property type="molecule type" value="Genomic_DNA"/>
</dbReference>
<dbReference type="GO" id="GO:0003700">
    <property type="term" value="F:DNA-binding transcription factor activity"/>
    <property type="evidence" value="ECO:0007669"/>
    <property type="project" value="InterPro"/>
</dbReference>
<accession>A0A4Q9H4T8</accession>
<sequence>MQHLPDLSFFTTLARHPSLASAGAELGLSPPAVSRRLAALEHRLAVRLLNRTTRRMSLTPEGERYLADGERILRDIERLERSLQASRDEPQGLLRLNATFGFGRRHLAPAISAFAQRHPKVQVMLELTDKPLDLTAHAMDLGIRFGPPPDARVLARRIVANRRLLCASPAFLSLHGTPLDPMDLSRLPCIVIRENNRAWNHWTLSRGQESRLVKVQGALSTNHGEVAVDWALDGHGLLLRSEWDVQGLLQDGRLVQVLPEWSDTAADIHAVYPQRHHLSATVRSFIEFLVSWFDPTTPSPNGSTAARLSPGPSCSSPSA</sequence>
<evidence type="ECO:0000256" key="5">
    <source>
        <dbReference type="SAM" id="MobiDB-lite"/>
    </source>
</evidence>
<evidence type="ECO:0000313" key="7">
    <source>
        <dbReference type="EMBL" id="TBO33995.1"/>
    </source>
</evidence>
<dbReference type="InterPro" id="IPR036388">
    <property type="entry name" value="WH-like_DNA-bd_sf"/>
</dbReference>
<dbReference type="CDD" id="cd08479">
    <property type="entry name" value="PBP2_CrgA_like_9"/>
    <property type="match status" value="1"/>
</dbReference>
<keyword evidence="4" id="KW-0804">Transcription</keyword>
<dbReference type="PANTHER" id="PTHR30537:SF5">
    <property type="entry name" value="HTH-TYPE TRANSCRIPTIONAL ACTIVATOR TTDR-RELATED"/>
    <property type="match status" value="1"/>
</dbReference>
<dbReference type="AlphaFoldDB" id="A0A4Q9H4T8"/>
<evidence type="ECO:0000256" key="1">
    <source>
        <dbReference type="ARBA" id="ARBA00009437"/>
    </source>
</evidence>
<name>A0A4Q9H4T8_9BURK</name>
<reference evidence="7 8" key="1">
    <citation type="submission" date="2019-02" db="EMBL/GenBank/DDBJ databases">
        <title>Aquabacterium sp. strain KMB7.</title>
        <authorList>
            <person name="Chen W.-M."/>
        </authorList>
    </citation>
    <scope>NUCLEOTIDE SEQUENCE [LARGE SCALE GENOMIC DNA]</scope>
    <source>
        <strain evidence="7 8">KMB7</strain>
    </source>
</reference>
<organism evidence="7 8">
    <name type="scientific">Aquabacterium lacunae</name>
    <dbReference type="NCBI Taxonomy" id="2528630"/>
    <lineage>
        <taxon>Bacteria</taxon>
        <taxon>Pseudomonadati</taxon>
        <taxon>Pseudomonadota</taxon>
        <taxon>Betaproteobacteria</taxon>
        <taxon>Burkholderiales</taxon>
        <taxon>Aquabacterium</taxon>
    </lineage>
</organism>
<dbReference type="OrthoDB" id="9786526at2"/>
<dbReference type="Pfam" id="PF00126">
    <property type="entry name" value="HTH_1"/>
    <property type="match status" value="1"/>
</dbReference>
<dbReference type="InterPro" id="IPR005119">
    <property type="entry name" value="LysR_subst-bd"/>
</dbReference>
<evidence type="ECO:0000259" key="6">
    <source>
        <dbReference type="PROSITE" id="PS50931"/>
    </source>
</evidence>
<dbReference type="InterPro" id="IPR058163">
    <property type="entry name" value="LysR-type_TF_proteobact-type"/>
</dbReference>
<comment type="similarity">
    <text evidence="1">Belongs to the LysR transcriptional regulatory family.</text>
</comment>
<dbReference type="InterPro" id="IPR036390">
    <property type="entry name" value="WH_DNA-bd_sf"/>
</dbReference>
<evidence type="ECO:0000313" key="8">
    <source>
        <dbReference type="Proteomes" id="UP000292120"/>
    </source>
</evidence>
<dbReference type="GO" id="GO:0006351">
    <property type="term" value="P:DNA-templated transcription"/>
    <property type="evidence" value="ECO:0007669"/>
    <property type="project" value="TreeGrafter"/>
</dbReference>
<dbReference type="FunFam" id="3.40.190.290:FF:000001">
    <property type="entry name" value="Transcriptional regulator, LysR family"/>
    <property type="match status" value="1"/>
</dbReference>
<keyword evidence="2" id="KW-0805">Transcription regulation</keyword>
<evidence type="ECO:0000256" key="3">
    <source>
        <dbReference type="ARBA" id="ARBA00023125"/>
    </source>
</evidence>
<keyword evidence="8" id="KW-1185">Reference proteome</keyword>
<dbReference type="SUPFAM" id="SSF53850">
    <property type="entry name" value="Periplasmic binding protein-like II"/>
    <property type="match status" value="1"/>
</dbReference>
<dbReference type="PROSITE" id="PS50931">
    <property type="entry name" value="HTH_LYSR"/>
    <property type="match status" value="1"/>
</dbReference>
<dbReference type="Gene3D" id="3.40.190.290">
    <property type="match status" value="1"/>
</dbReference>
<comment type="caution">
    <text evidence="7">The sequence shown here is derived from an EMBL/GenBank/DDBJ whole genome shotgun (WGS) entry which is preliminary data.</text>
</comment>
<dbReference type="InterPro" id="IPR000847">
    <property type="entry name" value="LysR_HTH_N"/>
</dbReference>
<dbReference type="Pfam" id="PF03466">
    <property type="entry name" value="LysR_substrate"/>
    <property type="match status" value="1"/>
</dbReference>
<proteinExistence type="inferred from homology"/>
<feature type="domain" description="HTH lysR-type" evidence="6">
    <location>
        <begin position="1"/>
        <end position="59"/>
    </location>
</feature>
<protein>
    <submittedName>
        <fullName evidence="7">LysR family transcriptional regulator</fullName>
    </submittedName>
</protein>
<evidence type="ECO:0000256" key="4">
    <source>
        <dbReference type="ARBA" id="ARBA00023163"/>
    </source>
</evidence>
<dbReference type="SUPFAM" id="SSF46785">
    <property type="entry name" value="Winged helix' DNA-binding domain"/>
    <property type="match status" value="1"/>
</dbReference>
<dbReference type="RefSeq" id="WP_130965945.1">
    <property type="nucleotide sequence ID" value="NZ_SIXI01000001.1"/>
</dbReference>